<comment type="caution">
    <text evidence="1">The sequence shown here is derived from an EMBL/GenBank/DDBJ whole genome shotgun (WGS) entry which is preliminary data.</text>
</comment>
<protein>
    <submittedName>
        <fullName evidence="1">Uncharacterized protein</fullName>
    </submittedName>
</protein>
<sequence length="64" mass="7328">MILKIAGRSVNGLRFLFRTFFEWLCSDFENALFSRMESISFVALRPPAATTKQEANLPYSVHSD</sequence>
<gene>
    <name evidence="1" type="ORF">C5Y98_18760</name>
</gene>
<organism evidence="1 2">
    <name type="scientific">Blastopirellula marina</name>
    <dbReference type="NCBI Taxonomy" id="124"/>
    <lineage>
        <taxon>Bacteria</taxon>
        <taxon>Pseudomonadati</taxon>
        <taxon>Planctomycetota</taxon>
        <taxon>Planctomycetia</taxon>
        <taxon>Pirellulales</taxon>
        <taxon>Pirellulaceae</taxon>
        <taxon>Blastopirellula</taxon>
    </lineage>
</organism>
<dbReference type="AlphaFoldDB" id="A0A2S8FH44"/>
<name>A0A2S8FH44_9BACT</name>
<evidence type="ECO:0000313" key="1">
    <source>
        <dbReference type="EMBL" id="PQO31473.1"/>
    </source>
</evidence>
<proteinExistence type="predicted"/>
<accession>A0A2S8FH44</accession>
<dbReference type="EMBL" id="PUIB01000019">
    <property type="protein sequence ID" value="PQO31473.1"/>
    <property type="molecule type" value="Genomic_DNA"/>
</dbReference>
<dbReference type="Proteomes" id="UP000239388">
    <property type="component" value="Unassembled WGS sequence"/>
</dbReference>
<reference evidence="1 2" key="1">
    <citation type="submission" date="2018-02" db="EMBL/GenBank/DDBJ databases">
        <title>Comparative genomes isolates from brazilian mangrove.</title>
        <authorList>
            <person name="Araujo J.E."/>
            <person name="Taketani R.G."/>
            <person name="Silva M.C.P."/>
            <person name="Loureco M.V."/>
            <person name="Andreote F.D."/>
        </authorList>
    </citation>
    <scope>NUCLEOTIDE SEQUENCE [LARGE SCALE GENOMIC DNA]</scope>
    <source>
        <strain evidence="1 2">NAP PRIS-MGV</strain>
    </source>
</reference>
<evidence type="ECO:0000313" key="2">
    <source>
        <dbReference type="Proteomes" id="UP000239388"/>
    </source>
</evidence>